<sequence>MPRSDAAAASTAYDGAPPSPDDGGDAHAALRHAQSLIAQGQDAAAQPWLDRAWRLAPQDAGIGFALAVGRMGMGDHAGVVRLLQPILRRHDFREGWTLLALAHIALSQWEQARTAVAHVLSRHGFEAAIGTCAARVCAALGLPGWVGMTGDGTVHWGGLPDGEAPSLRAGQRRLPPCRGRGAPTSRRLPQNARRAALLEATDGEARPLLGSPLRPAAIGRTIGAIRMDRGGISGWVWHPADPAHAPRLMVRDQEGRLLLPPFDATRNATPCPGLPPLARPRAVRIARAALPASGSIHVQTRDGRDLAGSPILLGPLPAPQRAGTTRAGARRPHIPRHSARVHVIIPVHGSRDMALACIDSVLNAPPQPAGPFTMSVTVVDDATPDGLLRADLDLLAARGAITLLRHAANRGFPHAINTGLAQAGGEDVVLLNSDTLVAPGWLDELVAVAYGRADTGTVTPFSNDASILTWPDPQAADEDVPPPDIRQVRLLMEAARTANAGRAVDIPTGHGFCMFIRHDCLNATGPLRTDLFAQGYGEENDFCMRATRLGWRHVAAPGAFVGHVGGASFGVARQTLMQRNLWLINRLYPGYDALIRDHVARDPLAPARRRMGVVLWRRMSRAQGFSRAVVLATHAMRGGVERVITDRARMWRARGLRPLVLRPAHDPARTGPGFRIEADSDGIQGLAMPVLEFRWPAERDALLAFLRTEGVRGVEWHHALGHGARLRELCAALGVPYEMYVHDYAGLCPRIVMVGPSDRYCGEPDIAGCTNCVAALGSLLDPDEDGDGNGGIVAMRDRFGRDMAGARRVIAPSHDVARRLARHFPAQGVQVRAPHDDRPALSLPMLVAATPLPARMPPLPPRPRTGRVRVLVVGAIGMEKGYAILRDAARDARARDLPVEYVIAGYSANDAELLATGHVFITGPYDHDEALALVRAQQADIGFVPSVCPETWCFTLGLVWQAGLGAVGFDIGAVAERIRATGRGVTLPLSMGVHQLNMFFMSYASHTPSP</sequence>
<dbReference type="RefSeq" id="WP_239020102.1">
    <property type="nucleotide sequence ID" value="NZ_NKUE01000007.1"/>
</dbReference>
<dbReference type="Gene3D" id="3.90.550.10">
    <property type="entry name" value="Spore Coat Polysaccharide Biosynthesis Protein SpsA, Chain A"/>
    <property type="match status" value="1"/>
</dbReference>
<evidence type="ECO:0000256" key="4">
    <source>
        <dbReference type="SAM" id="MobiDB-lite"/>
    </source>
</evidence>
<accession>A0A2S3VZL3</accession>
<dbReference type="PANTHER" id="PTHR43179:SF12">
    <property type="entry name" value="GALACTOFURANOSYLTRANSFERASE GLFT2"/>
    <property type="match status" value="1"/>
</dbReference>
<feature type="domain" description="Glycosyltransferase 2-like" evidence="5">
    <location>
        <begin position="343"/>
        <end position="519"/>
    </location>
</feature>
<dbReference type="InterPro" id="IPR001173">
    <property type="entry name" value="Glyco_trans_2-like"/>
</dbReference>
<dbReference type="Gene3D" id="1.25.40.10">
    <property type="entry name" value="Tetratricopeptide repeat domain"/>
    <property type="match status" value="1"/>
</dbReference>
<dbReference type="InterPro" id="IPR029044">
    <property type="entry name" value="Nucleotide-diphossugar_trans"/>
</dbReference>
<feature type="region of interest" description="Disordered" evidence="4">
    <location>
        <begin position="310"/>
        <end position="332"/>
    </location>
</feature>
<feature type="region of interest" description="Disordered" evidence="4">
    <location>
        <begin position="1"/>
        <end position="26"/>
    </location>
</feature>
<dbReference type="Pfam" id="PF00535">
    <property type="entry name" value="Glycos_transf_2"/>
    <property type="match status" value="1"/>
</dbReference>
<evidence type="ECO:0000313" key="7">
    <source>
        <dbReference type="Proteomes" id="UP000237344"/>
    </source>
</evidence>
<evidence type="ECO:0000256" key="2">
    <source>
        <dbReference type="ARBA" id="ARBA00022676"/>
    </source>
</evidence>
<dbReference type="AlphaFoldDB" id="A0A2S3VZL3"/>
<dbReference type="InterPro" id="IPR011990">
    <property type="entry name" value="TPR-like_helical_dom_sf"/>
</dbReference>
<evidence type="ECO:0000259" key="5">
    <source>
        <dbReference type="Pfam" id="PF00535"/>
    </source>
</evidence>
<comment type="caution">
    <text evidence="6">The sequence shown here is derived from an EMBL/GenBank/DDBJ whole genome shotgun (WGS) entry which is preliminary data.</text>
</comment>
<evidence type="ECO:0000256" key="1">
    <source>
        <dbReference type="ARBA" id="ARBA00006739"/>
    </source>
</evidence>
<keyword evidence="3" id="KW-0808">Transferase</keyword>
<dbReference type="GO" id="GO:0016757">
    <property type="term" value="F:glycosyltransferase activity"/>
    <property type="evidence" value="ECO:0007669"/>
    <property type="project" value="UniProtKB-KW"/>
</dbReference>
<dbReference type="SUPFAM" id="SSF53756">
    <property type="entry name" value="UDP-Glycosyltransferase/glycogen phosphorylase"/>
    <property type="match status" value="1"/>
</dbReference>
<proteinExistence type="inferred from homology"/>
<keyword evidence="2" id="KW-0328">Glycosyltransferase</keyword>
<dbReference type="SUPFAM" id="SSF48452">
    <property type="entry name" value="TPR-like"/>
    <property type="match status" value="1"/>
</dbReference>
<dbReference type="EMBL" id="POTC01000034">
    <property type="protein sequence ID" value="POF62074.1"/>
    <property type="molecule type" value="Genomic_DNA"/>
</dbReference>
<protein>
    <recommendedName>
        <fullName evidence="5">Glycosyltransferase 2-like domain-containing protein</fullName>
    </recommendedName>
</protein>
<keyword evidence="7" id="KW-1185">Reference proteome</keyword>
<dbReference type="PANTHER" id="PTHR43179">
    <property type="entry name" value="RHAMNOSYLTRANSFERASE WBBL"/>
    <property type="match status" value="1"/>
</dbReference>
<evidence type="ECO:0000313" key="6">
    <source>
        <dbReference type="EMBL" id="POF62074.1"/>
    </source>
</evidence>
<evidence type="ECO:0000256" key="3">
    <source>
        <dbReference type="ARBA" id="ARBA00022679"/>
    </source>
</evidence>
<feature type="region of interest" description="Disordered" evidence="4">
    <location>
        <begin position="164"/>
        <end position="188"/>
    </location>
</feature>
<gene>
    <name evidence="6" type="ORF">KMAL_22960</name>
</gene>
<reference evidence="6 7" key="1">
    <citation type="submission" date="2018-01" db="EMBL/GenBank/DDBJ databases">
        <title>Draft Genome Sequence of Komagataeibacter maltaceti LMG 1529, a Vinegar Producing Acetic Acid Bacterium Isolated from Malt Vinegar Brewery Acetifiers.</title>
        <authorList>
            <person name="Zhang Q."/>
            <person name="Hollensteiner J."/>
            <person name="Poehlein A."/>
            <person name="Daniel R."/>
        </authorList>
    </citation>
    <scope>NUCLEOTIDE SEQUENCE [LARGE SCALE GENOMIC DNA]</scope>
    <source>
        <strain evidence="6 7">LMG 1529</strain>
    </source>
</reference>
<dbReference type="Proteomes" id="UP000237344">
    <property type="component" value="Unassembled WGS sequence"/>
</dbReference>
<dbReference type="Gene3D" id="3.40.50.2000">
    <property type="entry name" value="Glycogen Phosphorylase B"/>
    <property type="match status" value="1"/>
</dbReference>
<comment type="similarity">
    <text evidence="1">Belongs to the glycosyltransferase 2 family.</text>
</comment>
<organism evidence="6 7">
    <name type="scientific">Novacetimonas maltaceti</name>
    <dbReference type="NCBI Taxonomy" id="1203393"/>
    <lineage>
        <taxon>Bacteria</taxon>
        <taxon>Pseudomonadati</taxon>
        <taxon>Pseudomonadota</taxon>
        <taxon>Alphaproteobacteria</taxon>
        <taxon>Acetobacterales</taxon>
        <taxon>Acetobacteraceae</taxon>
        <taxon>Novacetimonas</taxon>
    </lineage>
</organism>
<feature type="compositionally biased region" description="Low complexity" evidence="4">
    <location>
        <begin position="1"/>
        <end position="16"/>
    </location>
</feature>
<name>A0A2S3VZL3_9PROT</name>
<dbReference type="SUPFAM" id="SSF53448">
    <property type="entry name" value="Nucleotide-diphospho-sugar transferases"/>
    <property type="match status" value="1"/>
</dbReference>